<keyword evidence="8" id="KW-1185">Reference proteome</keyword>
<evidence type="ECO:0000313" key="8">
    <source>
        <dbReference type="Proteomes" id="UP000502248"/>
    </source>
</evidence>
<evidence type="ECO:0000256" key="1">
    <source>
        <dbReference type="ARBA" id="ARBA00004651"/>
    </source>
</evidence>
<feature type="transmembrane region" description="Helical" evidence="6">
    <location>
        <begin position="141"/>
        <end position="159"/>
    </location>
</feature>
<feature type="transmembrane region" description="Helical" evidence="6">
    <location>
        <begin position="267"/>
        <end position="287"/>
    </location>
</feature>
<accession>A0A7Z2VNQ9</accession>
<keyword evidence="3 6" id="KW-0812">Transmembrane</keyword>
<dbReference type="Proteomes" id="UP000502248">
    <property type="component" value="Chromosome"/>
</dbReference>
<dbReference type="InterPro" id="IPR001851">
    <property type="entry name" value="ABC_transp_permease"/>
</dbReference>
<feature type="transmembrane region" description="Helical" evidence="6">
    <location>
        <begin position="64"/>
        <end position="82"/>
    </location>
</feature>
<dbReference type="PANTHER" id="PTHR32196">
    <property type="entry name" value="ABC TRANSPORTER PERMEASE PROTEIN YPHD-RELATED-RELATED"/>
    <property type="match status" value="1"/>
</dbReference>
<evidence type="ECO:0000256" key="3">
    <source>
        <dbReference type="ARBA" id="ARBA00022692"/>
    </source>
</evidence>
<sequence length="349" mass="36933">MKQTVTESAALQGAREGQDKQAKSVSSYIAKFRELGLLAFIVLLAVGVQIRNPSFLTWENINDIATNTAILSILAVGMMLVIITRGIDLSIGATLALSGMVSALTVSQYPDLNPLLAIAIGVGVGIACGIVIGFLVSWINILPIIATLGMMNVFRGLTFETSGGKWVSAHQMPESFKSIATGSVFGINNLIMIAIVIYIIAYYFVSHTRTGRRVYAVGSNPESAKISGIRTGRILWLVYSIMGGLSGLAGVLWVSKFASAQGDTASGYEMSVIAACVLGGVSIAGGVGKISGIILGSILLGILNNALPMINVSPFWQNFIQGSIILIAVLVNALVKRGIDRNNLMRRKI</sequence>
<dbReference type="AlphaFoldDB" id="A0A7Z2VNQ9"/>
<gene>
    <name evidence="7" type="ORF">HH215_27025</name>
</gene>
<dbReference type="PANTHER" id="PTHR32196:SF72">
    <property type="entry name" value="RIBOSE IMPORT PERMEASE PROTEIN RBSC"/>
    <property type="match status" value="1"/>
</dbReference>
<dbReference type="GO" id="GO:0005886">
    <property type="term" value="C:plasma membrane"/>
    <property type="evidence" value="ECO:0007669"/>
    <property type="project" value="UniProtKB-SubCell"/>
</dbReference>
<dbReference type="KEGG" id="cheb:HH215_27025"/>
<feature type="transmembrane region" description="Helical" evidence="6">
    <location>
        <begin position="179"/>
        <end position="205"/>
    </location>
</feature>
<evidence type="ECO:0000256" key="6">
    <source>
        <dbReference type="SAM" id="Phobius"/>
    </source>
</evidence>
<dbReference type="Pfam" id="PF02653">
    <property type="entry name" value="BPD_transp_2"/>
    <property type="match status" value="1"/>
</dbReference>
<keyword evidence="2" id="KW-1003">Cell membrane</keyword>
<name>A0A7Z2VNQ9_9BACL</name>
<dbReference type="RefSeq" id="WP_169282703.1">
    <property type="nucleotide sequence ID" value="NZ_CP051680.1"/>
</dbReference>
<feature type="transmembrane region" description="Helical" evidence="6">
    <location>
        <begin position="89"/>
        <end position="109"/>
    </location>
</feature>
<evidence type="ECO:0000313" key="7">
    <source>
        <dbReference type="EMBL" id="QJD86454.1"/>
    </source>
</evidence>
<feature type="transmembrane region" description="Helical" evidence="6">
    <location>
        <begin position="115"/>
        <end position="136"/>
    </location>
</feature>
<dbReference type="EMBL" id="CP051680">
    <property type="protein sequence ID" value="QJD86454.1"/>
    <property type="molecule type" value="Genomic_DNA"/>
</dbReference>
<feature type="transmembrane region" description="Helical" evidence="6">
    <location>
        <begin position="319"/>
        <end position="339"/>
    </location>
</feature>
<keyword evidence="5 6" id="KW-0472">Membrane</keyword>
<feature type="transmembrane region" description="Helical" evidence="6">
    <location>
        <begin position="294"/>
        <end position="313"/>
    </location>
</feature>
<reference evidence="7 8" key="1">
    <citation type="submission" date="2020-04" db="EMBL/GenBank/DDBJ databases">
        <title>Genome sequencing of novel species.</title>
        <authorList>
            <person name="Heo J."/>
            <person name="Kim S.-J."/>
            <person name="Kim J.-S."/>
            <person name="Hong S.-B."/>
            <person name="Kwon S.-W."/>
        </authorList>
    </citation>
    <scope>NUCLEOTIDE SEQUENCE [LARGE SCALE GENOMIC DNA]</scope>
    <source>
        <strain evidence="7 8">MFER-1</strain>
    </source>
</reference>
<protein>
    <submittedName>
        <fullName evidence="7">ABC transporter permease</fullName>
    </submittedName>
</protein>
<feature type="transmembrane region" description="Helical" evidence="6">
    <location>
        <begin position="35"/>
        <end position="52"/>
    </location>
</feature>
<proteinExistence type="predicted"/>
<evidence type="ECO:0000256" key="2">
    <source>
        <dbReference type="ARBA" id="ARBA00022475"/>
    </source>
</evidence>
<evidence type="ECO:0000256" key="4">
    <source>
        <dbReference type="ARBA" id="ARBA00022989"/>
    </source>
</evidence>
<dbReference type="CDD" id="cd06579">
    <property type="entry name" value="TM_PBP1_transp_AraH_like"/>
    <property type="match status" value="1"/>
</dbReference>
<keyword evidence="4 6" id="KW-1133">Transmembrane helix</keyword>
<feature type="transmembrane region" description="Helical" evidence="6">
    <location>
        <begin position="234"/>
        <end position="255"/>
    </location>
</feature>
<dbReference type="GO" id="GO:0022857">
    <property type="term" value="F:transmembrane transporter activity"/>
    <property type="evidence" value="ECO:0007669"/>
    <property type="project" value="InterPro"/>
</dbReference>
<organism evidence="7 8">
    <name type="scientific">Cohnella herbarum</name>
    <dbReference type="NCBI Taxonomy" id="2728023"/>
    <lineage>
        <taxon>Bacteria</taxon>
        <taxon>Bacillati</taxon>
        <taxon>Bacillota</taxon>
        <taxon>Bacilli</taxon>
        <taxon>Bacillales</taxon>
        <taxon>Paenibacillaceae</taxon>
        <taxon>Cohnella</taxon>
    </lineage>
</organism>
<comment type="subcellular location">
    <subcellularLocation>
        <location evidence="1">Cell membrane</location>
        <topology evidence="1">Multi-pass membrane protein</topology>
    </subcellularLocation>
</comment>
<evidence type="ECO:0000256" key="5">
    <source>
        <dbReference type="ARBA" id="ARBA00023136"/>
    </source>
</evidence>